<gene>
    <name evidence="2" type="ORF">F0L68_05945</name>
</gene>
<proteinExistence type="predicted"/>
<dbReference type="InterPro" id="IPR016047">
    <property type="entry name" value="M23ase_b-sheet_dom"/>
</dbReference>
<dbReference type="CDD" id="cd12797">
    <property type="entry name" value="M23_peptidase"/>
    <property type="match status" value="1"/>
</dbReference>
<dbReference type="EMBL" id="VUOB01000010">
    <property type="protein sequence ID" value="KAA2264637.1"/>
    <property type="molecule type" value="Genomic_DNA"/>
</dbReference>
<dbReference type="OrthoDB" id="1099523at2"/>
<protein>
    <submittedName>
        <fullName evidence="2">M23 family metallopeptidase</fullName>
    </submittedName>
</protein>
<dbReference type="GO" id="GO:0004222">
    <property type="term" value="F:metalloendopeptidase activity"/>
    <property type="evidence" value="ECO:0007669"/>
    <property type="project" value="TreeGrafter"/>
</dbReference>
<evidence type="ECO:0000313" key="3">
    <source>
        <dbReference type="Proteomes" id="UP000323454"/>
    </source>
</evidence>
<keyword evidence="3" id="KW-1185">Reference proteome</keyword>
<accession>A0A5B2XLI3</accession>
<dbReference type="SUPFAM" id="SSF51261">
    <property type="entry name" value="Duplicated hybrid motif"/>
    <property type="match status" value="1"/>
</dbReference>
<dbReference type="PANTHER" id="PTHR21666">
    <property type="entry name" value="PEPTIDASE-RELATED"/>
    <property type="match status" value="1"/>
</dbReference>
<dbReference type="InterPro" id="IPR011055">
    <property type="entry name" value="Dup_hybrid_motif"/>
</dbReference>
<dbReference type="PANTHER" id="PTHR21666:SF270">
    <property type="entry name" value="MUREIN HYDROLASE ACTIVATOR ENVC"/>
    <property type="match status" value="1"/>
</dbReference>
<reference evidence="2 3" key="2">
    <citation type="submission" date="2019-09" db="EMBL/GenBank/DDBJ databases">
        <authorList>
            <person name="Jin C."/>
        </authorList>
    </citation>
    <scope>NUCLEOTIDE SEQUENCE [LARGE SCALE GENOMIC DNA]</scope>
    <source>
        <strain evidence="2 3">AN110305</strain>
    </source>
</reference>
<reference evidence="2 3" key="1">
    <citation type="submission" date="2019-09" db="EMBL/GenBank/DDBJ databases">
        <title>Goodfellowia gen. nov., a new genus of the Pseudonocardineae related to Actinoalloteichus, containing Goodfellowia coeruleoviolacea gen. nov., comb. nov. gen. nov., comb. nov.</title>
        <authorList>
            <person name="Labeda D."/>
        </authorList>
    </citation>
    <scope>NUCLEOTIDE SEQUENCE [LARGE SCALE GENOMIC DNA]</scope>
    <source>
        <strain evidence="2 3">AN110305</strain>
    </source>
</reference>
<dbReference type="Proteomes" id="UP000323454">
    <property type="component" value="Unassembled WGS sequence"/>
</dbReference>
<comment type="caution">
    <text evidence="2">The sequence shown here is derived from an EMBL/GenBank/DDBJ whole genome shotgun (WGS) entry which is preliminary data.</text>
</comment>
<organism evidence="2 3">
    <name type="scientific">Solihabitans fulvus</name>
    <dbReference type="NCBI Taxonomy" id="1892852"/>
    <lineage>
        <taxon>Bacteria</taxon>
        <taxon>Bacillati</taxon>
        <taxon>Actinomycetota</taxon>
        <taxon>Actinomycetes</taxon>
        <taxon>Pseudonocardiales</taxon>
        <taxon>Pseudonocardiaceae</taxon>
        <taxon>Solihabitans</taxon>
    </lineage>
</organism>
<feature type="domain" description="M23ase beta-sheet core" evidence="1">
    <location>
        <begin position="157"/>
        <end position="251"/>
    </location>
</feature>
<dbReference type="Gene3D" id="2.70.70.10">
    <property type="entry name" value="Glucose Permease (Domain IIA)"/>
    <property type="match status" value="1"/>
</dbReference>
<evidence type="ECO:0000259" key="1">
    <source>
        <dbReference type="Pfam" id="PF01551"/>
    </source>
</evidence>
<name>A0A5B2XLI3_9PSEU</name>
<dbReference type="AlphaFoldDB" id="A0A5B2XLI3"/>
<dbReference type="InterPro" id="IPR050570">
    <property type="entry name" value="Cell_wall_metabolism_enzyme"/>
</dbReference>
<dbReference type="Pfam" id="PF01551">
    <property type="entry name" value="Peptidase_M23"/>
    <property type="match status" value="1"/>
</dbReference>
<sequence>MSRHRSPGGEEGSLALEESIDYAPTRARGTHRLPAPPSVLRGRVVVAAVAIGAFAAAGAGQTLQAAHASPSDGVTPLANGRDAAAAFGVGGNAPAAPEIMPVARSVDPASEASKLAKSQRISDQRAAKEAEARRPLFVKPADGVFSSGFGARWGVLHAGIDLAGPLGTPIVAAADGEVIDAGPASGFGMWIRVRLDDGTINVYGHMYKFNVHVGQRVKAGDLISWIGNNGFSTGPHLHFEVWEPGGMKINPLPWLNERGVSV</sequence>
<evidence type="ECO:0000313" key="2">
    <source>
        <dbReference type="EMBL" id="KAA2264637.1"/>
    </source>
</evidence>